<dbReference type="PANTHER" id="PTHR43481">
    <property type="entry name" value="FRUCTOSE-1-PHOSPHATE PHOSPHATASE"/>
    <property type="match status" value="1"/>
</dbReference>
<dbReference type="CDD" id="cd07505">
    <property type="entry name" value="HAD_BPGM-like"/>
    <property type="match status" value="1"/>
</dbReference>
<evidence type="ECO:0000313" key="2">
    <source>
        <dbReference type="Proteomes" id="UP001055114"/>
    </source>
</evidence>
<dbReference type="Pfam" id="PF13419">
    <property type="entry name" value="HAD_2"/>
    <property type="match status" value="1"/>
</dbReference>
<dbReference type="Proteomes" id="UP001055114">
    <property type="component" value="Unassembled WGS sequence"/>
</dbReference>
<sequence length="227" mass="25972">MQTNDLIINELIFMKQQFMKTAFFDFDGVVVDTEPIYDIYWNEAGKRYQTGIPNFASHIKGTTLPYILEKYFSDRSEEFKEKVIRESMEFEQQMPFPPVPGAMEFIHLLKSKDVKVGLVTSSDDAKLKRAFRLLKLDNLFDTVVSADRITKGKPDPMCYLLAASDLHVSPSDSLVFEDSFAGIQAGTNAGMRVIGLSTTNSEESLKDKVYQVIPDFQNITFEEYKQW</sequence>
<dbReference type="InterPro" id="IPR051806">
    <property type="entry name" value="HAD-like_SPP"/>
</dbReference>
<accession>A0AA37KAG7</accession>
<dbReference type="InterPro" id="IPR023214">
    <property type="entry name" value="HAD_sf"/>
</dbReference>
<dbReference type="InterPro" id="IPR036412">
    <property type="entry name" value="HAD-like_sf"/>
</dbReference>
<dbReference type="SFLD" id="SFLDS00003">
    <property type="entry name" value="Haloacid_Dehalogenase"/>
    <property type="match status" value="1"/>
</dbReference>
<dbReference type="InterPro" id="IPR006439">
    <property type="entry name" value="HAD-SF_hydro_IA"/>
</dbReference>
<dbReference type="InterPro" id="IPR041492">
    <property type="entry name" value="HAD_2"/>
</dbReference>
<proteinExistence type="predicted"/>
<dbReference type="PANTHER" id="PTHR43481:SF4">
    <property type="entry name" value="GLYCEROL-1-PHOSPHATE PHOSPHOHYDROLASE 1-RELATED"/>
    <property type="match status" value="1"/>
</dbReference>
<dbReference type="NCBIfam" id="TIGR01509">
    <property type="entry name" value="HAD-SF-IA-v3"/>
    <property type="match status" value="1"/>
</dbReference>
<dbReference type="Gene3D" id="3.40.50.1000">
    <property type="entry name" value="HAD superfamily/HAD-like"/>
    <property type="match status" value="1"/>
</dbReference>
<reference evidence="1" key="1">
    <citation type="submission" date="2022-01" db="EMBL/GenBank/DDBJ databases">
        <title>Novel bile acid biosynthetic pathways are enriched in the microbiome of centenarians.</title>
        <authorList>
            <person name="Sato Y."/>
            <person name="Atarashi K."/>
            <person name="Plichta R.D."/>
            <person name="Arai Y."/>
            <person name="Sasajima S."/>
            <person name="Kearney M.S."/>
            <person name="Suda W."/>
            <person name="Takeshita K."/>
            <person name="Sasaki T."/>
            <person name="Okamoto S."/>
            <person name="Skelly N.A."/>
            <person name="Okamura Y."/>
            <person name="Vlamakis H."/>
            <person name="Li Y."/>
            <person name="Tanoue T."/>
            <person name="Takei H."/>
            <person name="Nittono H."/>
            <person name="Narushima S."/>
            <person name="Irie J."/>
            <person name="Itoh H."/>
            <person name="Moriya K."/>
            <person name="Sugiura Y."/>
            <person name="Suematsu M."/>
            <person name="Moritoki N."/>
            <person name="Shibata S."/>
            <person name="Littman R.D."/>
            <person name="Fischbach A.M."/>
            <person name="Uwamino Y."/>
            <person name="Inoue T."/>
            <person name="Honda A."/>
            <person name="Hattori M."/>
            <person name="Murai T."/>
            <person name="Xavier J.R."/>
            <person name="Hirose N."/>
            <person name="Honda K."/>
        </authorList>
    </citation>
    <scope>NUCLEOTIDE SEQUENCE</scope>
    <source>
        <strain evidence="1">CE91-St3</strain>
    </source>
</reference>
<dbReference type="Gene3D" id="1.10.150.240">
    <property type="entry name" value="Putative phosphatase, domain 2"/>
    <property type="match status" value="1"/>
</dbReference>
<dbReference type="EMBL" id="BQNZ01000001">
    <property type="protein sequence ID" value="GKH72153.1"/>
    <property type="molecule type" value="Genomic_DNA"/>
</dbReference>
<dbReference type="GO" id="GO:0050308">
    <property type="term" value="F:sugar-phosphatase activity"/>
    <property type="evidence" value="ECO:0007669"/>
    <property type="project" value="TreeGrafter"/>
</dbReference>
<name>A0AA37KAG7_9BACT</name>
<dbReference type="AlphaFoldDB" id="A0AA37KAG7"/>
<dbReference type="SUPFAM" id="SSF56784">
    <property type="entry name" value="HAD-like"/>
    <property type="match status" value="1"/>
</dbReference>
<dbReference type="InterPro" id="IPR023198">
    <property type="entry name" value="PGP-like_dom2"/>
</dbReference>
<comment type="caution">
    <text evidence="1">The sequence shown here is derived from an EMBL/GenBank/DDBJ whole genome shotgun (WGS) entry which is preliminary data.</text>
</comment>
<dbReference type="SFLD" id="SFLDG01135">
    <property type="entry name" value="C1.5.6:_HAD__Beta-PGM__Phospha"/>
    <property type="match status" value="1"/>
</dbReference>
<dbReference type="SFLD" id="SFLDG01129">
    <property type="entry name" value="C1.5:_HAD__Beta-PGM__Phosphata"/>
    <property type="match status" value="1"/>
</dbReference>
<gene>
    <name evidence="1" type="ORF">CE91St3_20160</name>
</gene>
<organism evidence="1 2">
    <name type="scientific">Parabacteroides merdae</name>
    <dbReference type="NCBI Taxonomy" id="46503"/>
    <lineage>
        <taxon>Bacteria</taxon>
        <taxon>Pseudomonadati</taxon>
        <taxon>Bacteroidota</taxon>
        <taxon>Bacteroidia</taxon>
        <taxon>Bacteroidales</taxon>
        <taxon>Tannerellaceae</taxon>
        <taxon>Parabacteroides</taxon>
    </lineage>
</organism>
<protein>
    <submittedName>
        <fullName evidence="1">Phosphatase</fullName>
    </submittedName>
</protein>
<dbReference type="PRINTS" id="PR00413">
    <property type="entry name" value="HADHALOGNASE"/>
</dbReference>
<evidence type="ECO:0000313" key="1">
    <source>
        <dbReference type="EMBL" id="GKH72153.1"/>
    </source>
</evidence>